<dbReference type="AlphaFoldDB" id="A0A1B6JZR5"/>
<reference evidence="1" key="1">
    <citation type="submission" date="2015-11" db="EMBL/GenBank/DDBJ databases">
        <title>De novo transcriptome assembly of four potential Pierce s Disease insect vectors from Arizona vineyards.</title>
        <authorList>
            <person name="Tassone E.E."/>
        </authorList>
    </citation>
    <scope>NUCLEOTIDE SEQUENCE</scope>
</reference>
<gene>
    <name evidence="1" type="ORF">g.2489</name>
</gene>
<protein>
    <submittedName>
        <fullName evidence="1">Uncharacterized protein</fullName>
    </submittedName>
</protein>
<dbReference type="EMBL" id="GECU01003011">
    <property type="protein sequence ID" value="JAT04696.1"/>
    <property type="molecule type" value="Transcribed_RNA"/>
</dbReference>
<organism evidence="1">
    <name type="scientific">Homalodisca liturata</name>
    <dbReference type="NCBI Taxonomy" id="320908"/>
    <lineage>
        <taxon>Eukaryota</taxon>
        <taxon>Metazoa</taxon>
        <taxon>Ecdysozoa</taxon>
        <taxon>Arthropoda</taxon>
        <taxon>Hexapoda</taxon>
        <taxon>Insecta</taxon>
        <taxon>Pterygota</taxon>
        <taxon>Neoptera</taxon>
        <taxon>Paraneoptera</taxon>
        <taxon>Hemiptera</taxon>
        <taxon>Auchenorrhyncha</taxon>
        <taxon>Membracoidea</taxon>
        <taxon>Cicadellidae</taxon>
        <taxon>Cicadellinae</taxon>
        <taxon>Proconiini</taxon>
        <taxon>Homalodisca</taxon>
    </lineage>
</organism>
<accession>A0A1B6JZR5</accession>
<sequence length="161" mass="18971">MKCENLRRLYIGALEPMVLYGCEMWGQRMRGRGERSKLMSLQRKMLLGVIKGYSTISHEAVRVIAGVIPLDLMVEERIKRRRDKEEGLDSGESRGIRREETLDEWQRLWERSTKGRETFAFVPDVRIRKKVHWKTDHYTTQFVSGHGNFKAKLKSFNLVED</sequence>
<evidence type="ECO:0000313" key="1">
    <source>
        <dbReference type="EMBL" id="JAT04696.1"/>
    </source>
</evidence>
<proteinExistence type="predicted"/>
<name>A0A1B6JZR5_9HEMI</name>
<feature type="non-terminal residue" evidence="1">
    <location>
        <position position="161"/>
    </location>
</feature>